<gene>
    <name evidence="12 16" type="primary">serS</name>
    <name evidence="16" type="ORF">PSAL_012060</name>
</gene>
<dbReference type="KEGG" id="palw:PSAL_012060"/>
<dbReference type="PRINTS" id="PR00981">
    <property type="entry name" value="TRNASYNTHSER"/>
</dbReference>
<keyword evidence="7 12" id="KW-0067">ATP-binding</keyword>
<evidence type="ECO:0000256" key="5">
    <source>
        <dbReference type="ARBA" id="ARBA00022598"/>
    </source>
</evidence>
<dbReference type="AlphaFoldDB" id="A0A418SC41"/>
<dbReference type="InterPro" id="IPR010978">
    <property type="entry name" value="tRNA-bd_arm"/>
</dbReference>
<dbReference type="NCBIfam" id="TIGR00414">
    <property type="entry name" value="serS"/>
    <property type="match status" value="1"/>
</dbReference>
<dbReference type="InterPro" id="IPR002317">
    <property type="entry name" value="Ser-tRNA-ligase_type_1"/>
</dbReference>
<reference evidence="16 17" key="1">
    <citation type="submission" date="2020-08" db="EMBL/GenBank/DDBJ databases">
        <title>Genome sequence of Rhodobacteraceae bacterium Lw-13e.</title>
        <authorList>
            <person name="Poehlein A."/>
            <person name="Wolter L."/>
            <person name="Daniel R."/>
            <person name="Brinkhoff T."/>
        </authorList>
    </citation>
    <scope>NUCLEOTIDE SEQUENCE [LARGE SCALE GENOMIC DNA]</scope>
    <source>
        <strain evidence="16 17">Lw-13e</strain>
    </source>
</reference>
<dbReference type="InterPro" id="IPR033729">
    <property type="entry name" value="SerRS_core"/>
</dbReference>
<protein>
    <recommendedName>
        <fullName evidence="12">Serine--tRNA ligase</fullName>
        <ecNumber evidence="12">6.1.1.11</ecNumber>
    </recommendedName>
    <alternativeName>
        <fullName evidence="12">Seryl-tRNA synthetase</fullName>
        <shortName evidence="12">SerRS</shortName>
    </alternativeName>
    <alternativeName>
        <fullName evidence="12">Seryl-tRNA(Ser/Sec) synthetase</fullName>
    </alternativeName>
</protein>
<evidence type="ECO:0000256" key="1">
    <source>
        <dbReference type="ARBA" id="ARBA00004496"/>
    </source>
</evidence>
<keyword evidence="8 12" id="KW-0648">Protein biosynthesis</keyword>
<comment type="domain">
    <text evidence="12">Consists of two distinct domains, a catalytic core and a N-terminal extension that is involved in tRNA binding.</text>
</comment>
<evidence type="ECO:0000256" key="8">
    <source>
        <dbReference type="ARBA" id="ARBA00022917"/>
    </source>
</evidence>
<dbReference type="Gene3D" id="3.30.930.10">
    <property type="entry name" value="Bira Bifunctional Protein, Domain 2"/>
    <property type="match status" value="1"/>
</dbReference>
<dbReference type="GO" id="GO:0006434">
    <property type="term" value="P:seryl-tRNA aminoacylation"/>
    <property type="evidence" value="ECO:0007669"/>
    <property type="project" value="UniProtKB-UniRule"/>
</dbReference>
<dbReference type="UniPathway" id="UPA00906">
    <property type="reaction ID" value="UER00895"/>
</dbReference>
<dbReference type="GO" id="GO:0005524">
    <property type="term" value="F:ATP binding"/>
    <property type="evidence" value="ECO:0007669"/>
    <property type="project" value="UniProtKB-UniRule"/>
</dbReference>
<feature type="binding site" evidence="13">
    <location>
        <position position="262"/>
    </location>
    <ligand>
        <name>L-serine</name>
        <dbReference type="ChEBI" id="CHEBI:33384"/>
    </ligand>
</feature>
<feature type="binding site" evidence="12 14">
    <location>
        <begin position="262"/>
        <end position="264"/>
    </location>
    <ligand>
        <name>ATP</name>
        <dbReference type="ChEBI" id="CHEBI:30616"/>
    </ligand>
</feature>
<dbReference type="CDD" id="cd00770">
    <property type="entry name" value="SerRS_core"/>
    <property type="match status" value="1"/>
</dbReference>
<evidence type="ECO:0000313" key="17">
    <source>
        <dbReference type="Proteomes" id="UP000283786"/>
    </source>
</evidence>
<feature type="binding site" evidence="12">
    <location>
        <begin position="231"/>
        <end position="233"/>
    </location>
    <ligand>
        <name>L-serine</name>
        <dbReference type="ChEBI" id="CHEBI:33384"/>
    </ligand>
</feature>
<dbReference type="PROSITE" id="PS50862">
    <property type="entry name" value="AA_TRNA_LIGASE_II"/>
    <property type="match status" value="1"/>
</dbReference>
<evidence type="ECO:0000256" key="13">
    <source>
        <dbReference type="PIRSR" id="PIRSR001529-1"/>
    </source>
</evidence>
<dbReference type="HAMAP" id="MF_00176">
    <property type="entry name" value="Ser_tRNA_synth_type1"/>
    <property type="match status" value="1"/>
</dbReference>
<dbReference type="InterPro" id="IPR006195">
    <property type="entry name" value="aa-tRNA-synth_II"/>
</dbReference>
<evidence type="ECO:0000256" key="7">
    <source>
        <dbReference type="ARBA" id="ARBA00022840"/>
    </source>
</evidence>
<dbReference type="PANTHER" id="PTHR43697">
    <property type="entry name" value="SERYL-TRNA SYNTHETASE"/>
    <property type="match status" value="1"/>
</dbReference>
<evidence type="ECO:0000313" key="16">
    <source>
        <dbReference type="EMBL" id="QPM89975.1"/>
    </source>
</evidence>
<comment type="subunit">
    <text evidence="12">Homodimer. The tRNA molecule binds across the dimer.</text>
</comment>
<evidence type="ECO:0000256" key="2">
    <source>
        <dbReference type="ARBA" id="ARBA00005045"/>
    </source>
</evidence>
<comment type="similarity">
    <text evidence="3 12">Belongs to the class-II aminoacyl-tRNA synthetase family. Type-1 seryl-tRNA synthetase subfamily.</text>
</comment>
<dbReference type="GO" id="GO:0005737">
    <property type="term" value="C:cytoplasm"/>
    <property type="evidence" value="ECO:0007669"/>
    <property type="project" value="UniProtKB-SubCell"/>
</dbReference>
<dbReference type="InterPro" id="IPR042103">
    <property type="entry name" value="SerRS_1_N_sf"/>
</dbReference>
<dbReference type="SUPFAM" id="SSF46589">
    <property type="entry name" value="tRNA-binding arm"/>
    <property type="match status" value="1"/>
</dbReference>
<evidence type="ECO:0000256" key="14">
    <source>
        <dbReference type="PIRSR" id="PIRSR001529-2"/>
    </source>
</evidence>
<dbReference type="SUPFAM" id="SSF55681">
    <property type="entry name" value="Class II aaRS and biotin synthetases"/>
    <property type="match status" value="1"/>
</dbReference>
<comment type="subcellular location">
    <subcellularLocation>
        <location evidence="1 12">Cytoplasm</location>
    </subcellularLocation>
</comment>
<keyword evidence="9 12" id="KW-0030">Aminoacyl-tRNA synthetase</keyword>
<feature type="binding site" evidence="12 14">
    <location>
        <begin position="349"/>
        <end position="352"/>
    </location>
    <ligand>
        <name>ATP</name>
        <dbReference type="ChEBI" id="CHEBI:30616"/>
    </ligand>
</feature>
<keyword evidence="4 12" id="KW-0963">Cytoplasm</keyword>
<keyword evidence="6 12" id="KW-0547">Nucleotide-binding</keyword>
<evidence type="ECO:0000256" key="9">
    <source>
        <dbReference type="ARBA" id="ARBA00023146"/>
    </source>
</evidence>
<dbReference type="Proteomes" id="UP000283786">
    <property type="component" value="Chromosome"/>
</dbReference>
<feature type="binding site" evidence="12 13">
    <location>
        <position position="285"/>
    </location>
    <ligand>
        <name>L-serine</name>
        <dbReference type="ChEBI" id="CHEBI:33384"/>
    </ligand>
</feature>
<comment type="catalytic activity">
    <reaction evidence="11 12">
        <text>tRNA(Ser) + L-serine + ATP = L-seryl-tRNA(Ser) + AMP + diphosphate + H(+)</text>
        <dbReference type="Rhea" id="RHEA:12292"/>
        <dbReference type="Rhea" id="RHEA-COMP:9669"/>
        <dbReference type="Rhea" id="RHEA-COMP:9703"/>
        <dbReference type="ChEBI" id="CHEBI:15378"/>
        <dbReference type="ChEBI" id="CHEBI:30616"/>
        <dbReference type="ChEBI" id="CHEBI:33019"/>
        <dbReference type="ChEBI" id="CHEBI:33384"/>
        <dbReference type="ChEBI" id="CHEBI:78442"/>
        <dbReference type="ChEBI" id="CHEBI:78533"/>
        <dbReference type="ChEBI" id="CHEBI:456215"/>
        <dbReference type="EC" id="6.1.1.11"/>
    </reaction>
</comment>
<organism evidence="16 17">
    <name type="scientific">Pseudooceanicola algae</name>
    <dbReference type="NCBI Taxonomy" id="1537215"/>
    <lineage>
        <taxon>Bacteria</taxon>
        <taxon>Pseudomonadati</taxon>
        <taxon>Pseudomonadota</taxon>
        <taxon>Alphaproteobacteria</taxon>
        <taxon>Rhodobacterales</taxon>
        <taxon>Paracoccaceae</taxon>
        <taxon>Pseudooceanicola</taxon>
    </lineage>
</organism>
<dbReference type="InterPro" id="IPR002314">
    <property type="entry name" value="aa-tRNA-synt_IIb"/>
</dbReference>
<dbReference type="Pfam" id="PF02403">
    <property type="entry name" value="Seryl_tRNA_N"/>
    <property type="match status" value="1"/>
</dbReference>
<keyword evidence="5 12" id="KW-0436">Ligase</keyword>
<dbReference type="InterPro" id="IPR045864">
    <property type="entry name" value="aa-tRNA-synth_II/BPL/LPL"/>
</dbReference>
<name>A0A418SC41_9RHOB</name>
<comment type="function">
    <text evidence="12">Catalyzes the attachment of serine to tRNA(Ser). Is also able to aminoacylate tRNA(Sec) with serine, to form the misacylated tRNA L-seryl-tRNA(Sec), which will be further converted into selenocysteinyl-tRNA(Sec).</text>
</comment>
<dbReference type="EC" id="6.1.1.11" evidence="12"/>
<feature type="binding site" evidence="13">
    <location>
        <position position="231"/>
    </location>
    <ligand>
        <name>L-serine</name>
        <dbReference type="ChEBI" id="CHEBI:33384"/>
    </ligand>
</feature>
<comment type="catalytic activity">
    <reaction evidence="10 12">
        <text>tRNA(Sec) + L-serine + ATP = L-seryl-tRNA(Sec) + AMP + diphosphate + H(+)</text>
        <dbReference type="Rhea" id="RHEA:42580"/>
        <dbReference type="Rhea" id="RHEA-COMP:9742"/>
        <dbReference type="Rhea" id="RHEA-COMP:10128"/>
        <dbReference type="ChEBI" id="CHEBI:15378"/>
        <dbReference type="ChEBI" id="CHEBI:30616"/>
        <dbReference type="ChEBI" id="CHEBI:33019"/>
        <dbReference type="ChEBI" id="CHEBI:33384"/>
        <dbReference type="ChEBI" id="CHEBI:78442"/>
        <dbReference type="ChEBI" id="CHEBI:78533"/>
        <dbReference type="ChEBI" id="CHEBI:456215"/>
        <dbReference type="EC" id="6.1.1.11"/>
    </reaction>
</comment>
<dbReference type="Gene3D" id="1.10.287.40">
    <property type="entry name" value="Serine-tRNA synthetase, tRNA binding domain"/>
    <property type="match status" value="1"/>
</dbReference>
<accession>A0A418SC41</accession>
<dbReference type="Pfam" id="PF00587">
    <property type="entry name" value="tRNA-synt_2b"/>
    <property type="match status" value="1"/>
</dbReference>
<dbReference type="GO" id="GO:0016260">
    <property type="term" value="P:selenocysteine biosynthetic process"/>
    <property type="evidence" value="ECO:0007669"/>
    <property type="project" value="UniProtKB-UniRule"/>
</dbReference>
<feature type="domain" description="Aminoacyl-transfer RNA synthetases class-II family profile" evidence="15">
    <location>
        <begin position="173"/>
        <end position="410"/>
    </location>
</feature>
<feature type="binding site" evidence="12">
    <location>
        <position position="385"/>
    </location>
    <ligand>
        <name>L-serine</name>
        <dbReference type="ChEBI" id="CHEBI:33384"/>
    </ligand>
</feature>
<feature type="binding site" evidence="13">
    <location>
        <position position="383"/>
    </location>
    <ligand>
        <name>L-serine</name>
        <dbReference type="ChEBI" id="CHEBI:33384"/>
    </ligand>
</feature>
<evidence type="ECO:0000256" key="6">
    <source>
        <dbReference type="ARBA" id="ARBA00022741"/>
    </source>
</evidence>
<dbReference type="InterPro" id="IPR015866">
    <property type="entry name" value="Ser-tRNA-synth_1_N"/>
</dbReference>
<dbReference type="RefSeq" id="WP_119840611.1">
    <property type="nucleotide sequence ID" value="NZ_CP060436.1"/>
</dbReference>
<proteinExistence type="inferred from homology"/>
<comment type="caution">
    <text evidence="12">Lacks conserved residue(s) required for the propagation of feature annotation.</text>
</comment>
<evidence type="ECO:0000259" key="15">
    <source>
        <dbReference type="PROSITE" id="PS50862"/>
    </source>
</evidence>
<dbReference type="EMBL" id="CP060436">
    <property type="protein sequence ID" value="QPM89975.1"/>
    <property type="molecule type" value="Genomic_DNA"/>
</dbReference>
<evidence type="ECO:0000256" key="4">
    <source>
        <dbReference type="ARBA" id="ARBA00022490"/>
    </source>
</evidence>
<dbReference type="PIRSF" id="PIRSF001529">
    <property type="entry name" value="Ser-tRNA-synth_IIa"/>
    <property type="match status" value="1"/>
</dbReference>
<dbReference type="PANTHER" id="PTHR43697:SF1">
    <property type="entry name" value="SERINE--TRNA LIGASE"/>
    <property type="match status" value="1"/>
</dbReference>
<dbReference type="GO" id="GO:0004828">
    <property type="term" value="F:serine-tRNA ligase activity"/>
    <property type="evidence" value="ECO:0007669"/>
    <property type="project" value="UniProtKB-UniRule"/>
</dbReference>
<sequence>MHDIRTIRDNPAAFDAALSRRGSSPLSSDILALDETRRARINAAETAQAEQNKASKEVGKAKASGDEAEFERLRALVAGKKEEVAQLQAEAKDLDAQLIDLLMGIPNLPFDDTPDGADESENVEMHRKGTPPAFDFKALEHYDLPSVRNGMDFETAAKLSGSRFVVLSGAVARIHRALAQFMLNTHVEENGLTETWTPVLVREEMMRGTGQLPKFGEDSYQTTNGWWLVPTAEVPLTNIVNDCTIEESYLPRRYVAHTQCFRSEAGSAGRDTAGMLRQHQFEKVEMVSITHPDKSRDELDRMTTCAEGILERLGLAYRTVVLCTGDIGFGARRTHDIEVWLPGQDTYREISSVSVCGDFQARRMNARFKPAEGGKPGFVHTLNGSGLAVGRCLIAVLENGQNADGSVTLPEVLSPYLGGKLTLTVEGTLA</sequence>
<evidence type="ECO:0000256" key="10">
    <source>
        <dbReference type="ARBA" id="ARBA00047929"/>
    </source>
</evidence>
<keyword evidence="17" id="KW-1185">Reference proteome</keyword>
<comment type="pathway">
    <text evidence="2 12">Aminoacyl-tRNA biosynthesis; selenocysteinyl-tRNA(Sec) biosynthesis; L-seryl-tRNA(Sec) from L-serine and tRNA(Sec): step 1/1.</text>
</comment>
<dbReference type="OrthoDB" id="9804647at2"/>
<evidence type="ECO:0000256" key="3">
    <source>
        <dbReference type="ARBA" id="ARBA00010728"/>
    </source>
</evidence>
<evidence type="ECO:0000256" key="11">
    <source>
        <dbReference type="ARBA" id="ARBA00048823"/>
    </source>
</evidence>
<evidence type="ECO:0000256" key="12">
    <source>
        <dbReference type="HAMAP-Rule" id="MF_00176"/>
    </source>
</evidence>